<evidence type="ECO:0000256" key="2">
    <source>
        <dbReference type="ARBA" id="ARBA00022448"/>
    </source>
</evidence>
<sequence>MKRMVKATGKAAFLACLAGTAAAETYNLEPVVVESGTIHSSQSVRQSVESAGESTRSNSYVDGSVIQNLNPVNTGDALRYSTLGIINPPGTGDRFGGGSKIRTSGDWGASRSIDGLPAFKAADQEGGGYTNTTIPSIAIESIGVLRGGRAVGYGDGTDGGVLETRIKSGRGYKDHAAVSLDLSSAMEANTQAEVAHGTEKWDYYVAGSWLQAAYDGDPENLDAQHVRGGLGKFGYNFSEDTRVELLGIMNRSEPDIIRSGNEEAIRSSSNVLALTADHRLSDTQSLRAGLFHNDSHTLWAARSRDREINNNILFADHYLDVPLSDRVQYLGTVGGELKRTEYLRDNQWDANFTDVALKSINTLRFDDNLAVTAGVRHTWFENDVKLNGVEQADTLAEDRIWSYELGAAYSVLPDTRVRASVATGYNRFFEKYGNFGSDALNSVGAGDEIVESLTYEIGVRQDFSFGHLDVALFDTEQDGVPRRNAGAIESMTVDQQGLEVEALWRASKKLTFTANYFQILDMKATRADGSDANGNIFFGTNGVSLPDYQLSVQATYALTDKVTLWGLAYNTGGYEAENLDGTITEREGFTKLDIGGSWKVQPNWALRARVENVFDERTFGSTIVGTTANDGGNLGTVFWIGTDYTF</sequence>
<keyword evidence="4 10" id="KW-0812">Transmembrane</keyword>
<keyword evidence="8 16" id="KW-0675">Receptor</keyword>
<evidence type="ECO:0000256" key="1">
    <source>
        <dbReference type="ARBA" id="ARBA00004571"/>
    </source>
</evidence>
<evidence type="ECO:0000256" key="3">
    <source>
        <dbReference type="ARBA" id="ARBA00022452"/>
    </source>
</evidence>
<evidence type="ECO:0000256" key="7">
    <source>
        <dbReference type="ARBA" id="ARBA00023136"/>
    </source>
</evidence>
<dbReference type="GO" id="GO:0044718">
    <property type="term" value="P:siderophore transmembrane transport"/>
    <property type="evidence" value="ECO:0007669"/>
    <property type="project" value="TreeGrafter"/>
</dbReference>
<proteinExistence type="inferred from homology"/>
<feature type="region of interest" description="Disordered" evidence="12">
    <location>
        <begin position="37"/>
        <end position="59"/>
    </location>
</feature>
<protein>
    <submittedName>
        <fullName evidence="16">TonB-dependent siderophore receptor</fullName>
    </submittedName>
</protein>
<evidence type="ECO:0000256" key="6">
    <source>
        <dbReference type="ARBA" id="ARBA00023077"/>
    </source>
</evidence>
<evidence type="ECO:0000256" key="9">
    <source>
        <dbReference type="ARBA" id="ARBA00023237"/>
    </source>
</evidence>
<keyword evidence="9 10" id="KW-0998">Cell outer membrane</keyword>
<dbReference type="EMBL" id="AMRL01000006">
    <property type="protein sequence ID" value="EKE76924.1"/>
    <property type="molecule type" value="Genomic_DNA"/>
</dbReference>
<evidence type="ECO:0000313" key="17">
    <source>
        <dbReference type="Proteomes" id="UP000006746"/>
    </source>
</evidence>
<feature type="domain" description="TonB-dependent receptor plug" evidence="15">
    <location>
        <begin position="53"/>
        <end position="161"/>
    </location>
</feature>
<keyword evidence="7 10" id="KW-0472">Membrane</keyword>
<dbReference type="InterPro" id="IPR000531">
    <property type="entry name" value="Beta-barrel_TonB"/>
</dbReference>
<dbReference type="Pfam" id="PF07715">
    <property type="entry name" value="Plug"/>
    <property type="match status" value="1"/>
</dbReference>
<evidence type="ECO:0000256" key="8">
    <source>
        <dbReference type="ARBA" id="ARBA00023170"/>
    </source>
</evidence>
<gene>
    <name evidence="16" type="ORF">P24_06966</name>
</gene>
<dbReference type="PANTHER" id="PTHR30069">
    <property type="entry name" value="TONB-DEPENDENT OUTER MEMBRANE RECEPTOR"/>
    <property type="match status" value="1"/>
</dbReference>
<evidence type="ECO:0000259" key="14">
    <source>
        <dbReference type="Pfam" id="PF00593"/>
    </source>
</evidence>
<dbReference type="Pfam" id="PF00593">
    <property type="entry name" value="TonB_dep_Rec_b-barrel"/>
    <property type="match status" value="1"/>
</dbReference>
<name>K2K234_9PROT</name>
<evidence type="ECO:0000256" key="10">
    <source>
        <dbReference type="PROSITE-ProRule" id="PRU01360"/>
    </source>
</evidence>
<organism evidence="16 17">
    <name type="scientific">Oceanibaculum indicum P24</name>
    <dbReference type="NCBI Taxonomy" id="1207063"/>
    <lineage>
        <taxon>Bacteria</taxon>
        <taxon>Pseudomonadati</taxon>
        <taxon>Pseudomonadota</taxon>
        <taxon>Alphaproteobacteria</taxon>
        <taxon>Rhodospirillales</taxon>
        <taxon>Oceanibaculaceae</taxon>
        <taxon>Oceanibaculum</taxon>
    </lineage>
</organism>
<dbReference type="eggNOG" id="ENOG5033Q0S">
    <property type="taxonomic scope" value="Bacteria"/>
</dbReference>
<feature type="domain" description="TonB-dependent receptor-like beta-barrel" evidence="14">
    <location>
        <begin position="260"/>
        <end position="613"/>
    </location>
</feature>
<evidence type="ECO:0000256" key="11">
    <source>
        <dbReference type="RuleBase" id="RU003357"/>
    </source>
</evidence>
<keyword evidence="5 13" id="KW-0732">Signal</keyword>
<comment type="subcellular location">
    <subcellularLocation>
        <location evidence="1 10">Cell outer membrane</location>
        <topology evidence="1 10">Multi-pass membrane protein</topology>
    </subcellularLocation>
</comment>
<evidence type="ECO:0000256" key="5">
    <source>
        <dbReference type="ARBA" id="ARBA00022729"/>
    </source>
</evidence>
<comment type="caution">
    <text evidence="16">The sequence shown here is derived from an EMBL/GenBank/DDBJ whole genome shotgun (WGS) entry which is preliminary data.</text>
</comment>
<dbReference type="InterPro" id="IPR037066">
    <property type="entry name" value="Plug_dom_sf"/>
</dbReference>
<accession>K2K234</accession>
<dbReference type="AlphaFoldDB" id="K2K234"/>
<keyword evidence="2 10" id="KW-0813">Transport</keyword>
<comment type="similarity">
    <text evidence="10 11">Belongs to the TonB-dependent receptor family.</text>
</comment>
<evidence type="ECO:0000256" key="12">
    <source>
        <dbReference type="SAM" id="MobiDB-lite"/>
    </source>
</evidence>
<dbReference type="PROSITE" id="PS52016">
    <property type="entry name" value="TONB_DEPENDENT_REC_3"/>
    <property type="match status" value="1"/>
</dbReference>
<feature type="signal peptide" evidence="13">
    <location>
        <begin position="1"/>
        <end position="23"/>
    </location>
</feature>
<dbReference type="InterPro" id="IPR012910">
    <property type="entry name" value="Plug_dom"/>
</dbReference>
<dbReference type="SUPFAM" id="SSF56935">
    <property type="entry name" value="Porins"/>
    <property type="match status" value="1"/>
</dbReference>
<dbReference type="Gene3D" id="2.40.170.20">
    <property type="entry name" value="TonB-dependent receptor, beta-barrel domain"/>
    <property type="match status" value="1"/>
</dbReference>
<dbReference type="STRING" id="1207063.P24_06966"/>
<dbReference type="Proteomes" id="UP000006746">
    <property type="component" value="Unassembled WGS sequence"/>
</dbReference>
<dbReference type="GO" id="GO:0015344">
    <property type="term" value="F:siderophore uptake transmembrane transporter activity"/>
    <property type="evidence" value="ECO:0007669"/>
    <property type="project" value="TreeGrafter"/>
</dbReference>
<dbReference type="RefSeq" id="WP_008944004.1">
    <property type="nucleotide sequence ID" value="NZ_AMRL01000006.1"/>
</dbReference>
<dbReference type="InterPro" id="IPR039426">
    <property type="entry name" value="TonB-dep_rcpt-like"/>
</dbReference>
<evidence type="ECO:0000256" key="4">
    <source>
        <dbReference type="ARBA" id="ARBA00022692"/>
    </source>
</evidence>
<evidence type="ECO:0000259" key="15">
    <source>
        <dbReference type="Pfam" id="PF07715"/>
    </source>
</evidence>
<dbReference type="InterPro" id="IPR036942">
    <property type="entry name" value="Beta-barrel_TonB_sf"/>
</dbReference>
<keyword evidence="6 11" id="KW-0798">TonB box</keyword>
<dbReference type="PANTHER" id="PTHR30069:SF29">
    <property type="entry name" value="HEMOGLOBIN AND HEMOGLOBIN-HAPTOGLOBIN-BINDING PROTEIN 1-RELATED"/>
    <property type="match status" value="1"/>
</dbReference>
<evidence type="ECO:0000256" key="13">
    <source>
        <dbReference type="SAM" id="SignalP"/>
    </source>
</evidence>
<dbReference type="GO" id="GO:0009279">
    <property type="term" value="C:cell outer membrane"/>
    <property type="evidence" value="ECO:0007669"/>
    <property type="project" value="UniProtKB-SubCell"/>
</dbReference>
<keyword evidence="3 10" id="KW-1134">Transmembrane beta strand</keyword>
<keyword evidence="17" id="KW-1185">Reference proteome</keyword>
<feature type="chain" id="PRO_5003861983" evidence="13">
    <location>
        <begin position="24"/>
        <end position="646"/>
    </location>
</feature>
<evidence type="ECO:0000313" key="16">
    <source>
        <dbReference type="EMBL" id="EKE76924.1"/>
    </source>
</evidence>
<dbReference type="Gene3D" id="2.170.130.10">
    <property type="entry name" value="TonB-dependent receptor, plug domain"/>
    <property type="match status" value="1"/>
</dbReference>
<reference evidence="16 17" key="1">
    <citation type="journal article" date="2012" name="J. Bacteriol.">
        <title>Genome Sequence of Oceanibaculum indicum Type Strain P24.</title>
        <authorList>
            <person name="Lai Q."/>
            <person name="Shao Z."/>
        </authorList>
    </citation>
    <scope>NUCLEOTIDE SEQUENCE [LARGE SCALE GENOMIC DNA]</scope>
    <source>
        <strain evidence="16 17">P24</strain>
    </source>
</reference>